<protein>
    <submittedName>
        <fullName evidence="1">Uncharacterized protein</fullName>
    </submittedName>
</protein>
<reference evidence="1 2" key="1">
    <citation type="journal article" date="2019" name="Nat. Microbiol.">
        <title>Expanding anaerobic alkane metabolism in the domain of Archaea.</title>
        <authorList>
            <person name="Wang Y."/>
            <person name="Wegener G."/>
            <person name="Hou J."/>
            <person name="Wang F."/>
            <person name="Xiao X."/>
        </authorList>
    </citation>
    <scope>NUCLEOTIDE SEQUENCE [LARGE SCALE GENOMIC DNA]</scope>
    <source>
        <strain evidence="1">WYZ-LMO10</strain>
    </source>
</reference>
<dbReference type="AlphaFoldDB" id="A0A523BDX8"/>
<evidence type="ECO:0000313" key="1">
    <source>
        <dbReference type="EMBL" id="TDA39153.1"/>
    </source>
</evidence>
<name>A0A523BDX8_9CREN</name>
<dbReference type="EMBL" id="QNVH01000020">
    <property type="protein sequence ID" value="TDA39153.1"/>
    <property type="molecule type" value="Genomic_DNA"/>
</dbReference>
<sequence>MRILLVVSAPAYMSPSPKDKNYIDALKKAGLNIPSLDIENESAYLEAARQFSKRARDLFQGYFKKIMEGVRIARSHGIKIDLYLLSPRYGLIREEEVVLPHLVDIESLKKKDLEALCEKLRIAEKLSSIMQQPYDIVILVLKREHLPLLGTLKKGLSLSNAASKVIVVSAPSLAKVFGEPIKFVGIRQIGKRAEAFVKLVDSLTVRTLKDYFKEAK</sequence>
<dbReference type="Proteomes" id="UP000315399">
    <property type="component" value="Unassembled WGS sequence"/>
</dbReference>
<organism evidence="1 2">
    <name type="scientific">Thermoproteota archaeon</name>
    <dbReference type="NCBI Taxonomy" id="2056631"/>
    <lineage>
        <taxon>Archaea</taxon>
        <taxon>Thermoproteota</taxon>
    </lineage>
</organism>
<accession>A0A523BDX8</accession>
<evidence type="ECO:0000313" key="2">
    <source>
        <dbReference type="Proteomes" id="UP000315399"/>
    </source>
</evidence>
<proteinExistence type="predicted"/>
<gene>
    <name evidence="1" type="ORF">DSO08_02865</name>
</gene>
<comment type="caution">
    <text evidence="1">The sequence shown here is derived from an EMBL/GenBank/DDBJ whole genome shotgun (WGS) entry which is preliminary data.</text>
</comment>